<comment type="caution">
    <text evidence="2">The sequence shown here is derived from an EMBL/GenBank/DDBJ whole genome shotgun (WGS) entry which is preliminary data.</text>
</comment>
<sequence>ARRVISRERTIAGPGVALRIWRRSCGRFAESVSVLAETLAAVMSRYLRPPNTSLFVRNVADDTRSEDLRREFGRYGPIVDVYVPLDFYTRPHLRMFVMQKMLYIIWTENGFVDAKLKYSLHRGIERPRKGGMCIVLHAMMTMTDIDVLEAEVMKEGDQEVVPLITTIEDLIALETVDRLEDHGVAEAIPTMIDSNTEIDLFQDLNPIQDHGPSPSPRKK</sequence>
<reference evidence="3" key="1">
    <citation type="journal article" date="2019" name="IScience">
        <title>Narwhal Genome Reveals Long-Term Low Genetic Diversity despite Current Large Abundance Size.</title>
        <authorList>
            <person name="Westbury M.V."/>
            <person name="Petersen B."/>
            <person name="Garde E."/>
            <person name="Heide-Jorgensen M.P."/>
            <person name="Lorenzen E.D."/>
        </authorList>
    </citation>
    <scope>NUCLEOTIDE SEQUENCE [LARGE SCALE GENOMIC DNA]</scope>
</reference>
<evidence type="ECO:0000313" key="2">
    <source>
        <dbReference type="EMBL" id="TKC53071.1"/>
    </source>
</evidence>
<dbReference type="EMBL" id="RWIC01000014">
    <property type="protein sequence ID" value="TKC53071.1"/>
    <property type="molecule type" value="Genomic_DNA"/>
</dbReference>
<feature type="domain" description="RRM" evidence="1">
    <location>
        <begin position="54"/>
        <end position="91"/>
    </location>
</feature>
<dbReference type="Proteomes" id="UP000308365">
    <property type="component" value="Unassembled WGS sequence"/>
</dbReference>
<accession>A0A4U1FRY7</accession>
<dbReference type="GO" id="GO:0003723">
    <property type="term" value="F:RNA binding"/>
    <property type="evidence" value="ECO:0007669"/>
    <property type="project" value="InterPro"/>
</dbReference>
<evidence type="ECO:0000313" key="3">
    <source>
        <dbReference type="Proteomes" id="UP000308365"/>
    </source>
</evidence>
<protein>
    <recommendedName>
        <fullName evidence="1">RRM domain-containing protein</fullName>
    </recommendedName>
</protein>
<dbReference type="AlphaFoldDB" id="A0A4U1FRY7"/>
<dbReference type="SUPFAM" id="SSF54928">
    <property type="entry name" value="RNA-binding domain, RBD"/>
    <property type="match status" value="1"/>
</dbReference>
<organism evidence="2 3">
    <name type="scientific">Monodon monoceros</name>
    <name type="common">Narwhal</name>
    <name type="synonym">Ceratodon monodon</name>
    <dbReference type="NCBI Taxonomy" id="40151"/>
    <lineage>
        <taxon>Eukaryota</taxon>
        <taxon>Metazoa</taxon>
        <taxon>Chordata</taxon>
        <taxon>Craniata</taxon>
        <taxon>Vertebrata</taxon>
        <taxon>Euteleostomi</taxon>
        <taxon>Mammalia</taxon>
        <taxon>Eutheria</taxon>
        <taxon>Laurasiatheria</taxon>
        <taxon>Artiodactyla</taxon>
        <taxon>Whippomorpha</taxon>
        <taxon>Cetacea</taxon>
        <taxon>Odontoceti</taxon>
        <taxon>Monodontidae</taxon>
        <taxon>Monodon</taxon>
    </lineage>
</organism>
<dbReference type="Pfam" id="PF00076">
    <property type="entry name" value="RRM_1"/>
    <property type="match status" value="1"/>
</dbReference>
<dbReference type="InterPro" id="IPR000504">
    <property type="entry name" value="RRM_dom"/>
</dbReference>
<dbReference type="InterPro" id="IPR012677">
    <property type="entry name" value="Nucleotide-bd_a/b_plait_sf"/>
</dbReference>
<feature type="non-terminal residue" evidence="2">
    <location>
        <position position="1"/>
    </location>
</feature>
<dbReference type="Gene3D" id="3.30.70.330">
    <property type="match status" value="1"/>
</dbReference>
<proteinExistence type="predicted"/>
<evidence type="ECO:0000259" key="1">
    <source>
        <dbReference type="Pfam" id="PF00076"/>
    </source>
</evidence>
<gene>
    <name evidence="2" type="ORF">EI555_014665</name>
</gene>
<name>A0A4U1FRY7_MONMO</name>
<dbReference type="InterPro" id="IPR035979">
    <property type="entry name" value="RBD_domain_sf"/>
</dbReference>